<dbReference type="GO" id="GO:0047536">
    <property type="term" value="F:2-aminoadipate transaminase activity"/>
    <property type="evidence" value="ECO:0007669"/>
    <property type="project" value="TreeGrafter"/>
</dbReference>
<dbReference type="eggNOG" id="KOG0634">
    <property type="taxonomic scope" value="Eukaryota"/>
</dbReference>
<dbReference type="HOGENOM" id="CLU_017584_0_6_1"/>
<dbReference type="AlphaFoldDB" id="A0A093XJQ3"/>
<feature type="region of interest" description="Disordered" evidence="1">
    <location>
        <begin position="226"/>
        <end position="257"/>
    </location>
</feature>
<organism evidence="3">
    <name type="scientific">Talaromyces marneffei PM1</name>
    <dbReference type="NCBI Taxonomy" id="1077442"/>
    <lineage>
        <taxon>Eukaryota</taxon>
        <taxon>Fungi</taxon>
        <taxon>Dikarya</taxon>
        <taxon>Ascomycota</taxon>
        <taxon>Pezizomycotina</taxon>
        <taxon>Eurotiomycetes</taxon>
        <taxon>Eurotiomycetidae</taxon>
        <taxon>Eurotiales</taxon>
        <taxon>Trichocomaceae</taxon>
        <taxon>Talaromyces</taxon>
        <taxon>Talaromyces sect. Talaromyces</taxon>
    </lineage>
</organism>
<dbReference type="InterPro" id="IPR015422">
    <property type="entry name" value="PyrdxlP-dep_Trfase_small"/>
</dbReference>
<feature type="domain" description="Aminotransferase class I/classII large" evidence="2">
    <location>
        <begin position="5"/>
        <end position="211"/>
    </location>
</feature>
<dbReference type="InterPro" id="IPR015421">
    <property type="entry name" value="PyrdxlP-dep_Trfase_major"/>
</dbReference>
<dbReference type="PANTHER" id="PTHR42858:SF1">
    <property type="entry name" value="LD15494P"/>
    <property type="match status" value="1"/>
</dbReference>
<evidence type="ECO:0000259" key="2">
    <source>
        <dbReference type="Pfam" id="PF00155"/>
    </source>
</evidence>
<sequence length="476" mass="52591">MNTRIINLASGSPSPALIPVHDIQKAANTVLSTSSVWEEGLNYGADAGYLPLRQNLAQWLTEFYHDDRTESSLNEPGRPDAERICVTGGANPVYTKAIFVVEPAYFLSFRVFTDAGFDGKLKGIPEDDEGIDIKILEQSLHAEAEKYLLEHDNVESVKELRPYRKLYRYVIYCVPTFSNPSGRIMSLTRRQQLIQLARKYNVLVIADDVYDFVHWEIEPDEYAHSPSYTPYSQSPSSEERSISSSISSLSTSTSSPASRSILPRLVDIDRILDGGPIDKFGNAVSNGSFSKIVGPGCRVGWAEATPAFIYGLSQVGSTRSGGAPSQLTSTFINEMLQNGCITRHIQQTLIPSYKRRLFKLSYAIKQYLIPLGLTLISTPQVNDVFIGGGFFIWLKLPSPLTAKQVAAAAQQAAVIVGQGTSSALPEGNVRSTEYNDMLRLCFARVEEELLVEAVLILQHSISSCYLIPEALDRAKY</sequence>
<comment type="caution">
    <text evidence="3">The sequence shown here is derived from an EMBL/GenBank/DDBJ whole genome shotgun (WGS) entry which is preliminary data.</text>
</comment>
<dbReference type="Pfam" id="PF00155">
    <property type="entry name" value="Aminotran_1_2"/>
    <property type="match status" value="1"/>
</dbReference>
<evidence type="ECO:0000256" key="1">
    <source>
        <dbReference type="SAM" id="MobiDB-lite"/>
    </source>
</evidence>
<dbReference type="Gene3D" id="3.40.640.10">
    <property type="entry name" value="Type I PLP-dependent aspartate aminotransferase-like (Major domain)"/>
    <property type="match status" value="2"/>
</dbReference>
<protein>
    <recommendedName>
        <fullName evidence="2">Aminotransferase class I/classII large domain-containing protein</fullName>
    </recommendedName>
</protein>
<reference key="1">
    <citation type="journal article" date="2014" name="PLoS Genet.">
        <title>Signature Gene Expression Reveals Novel Clues to the Molecular Mechanisms of Dimorphic Transition in Penicillium marneffei.</title>
        <authorList>
            <person name="Yang E."/>
            <person name="Wang G."/>
            <person name="Cai J."/>
            <person name="Woo P.C."/>
            <person name="Lau S.K."/>
            <person name="Yuen K.-Y."/>
            <person name="Chow W.-N."/>
            <person name="Lin X."/>
        </authorList>
    </citation>
    <scope>NUCLEOTIDE SEQUENCE [LARGE SCALE GENOMIC DNA]</scope>
    <source>
        <strain>PM1</strain>
    </source>
</reference>
<dbReference type="GO" id="GO:0030170">
    <property type="term" value="F:pyridoxal phosphate binding"/>
    <property type="evidence" value="ECO:0007669"/>
    <property type="project" value="InterPro"/>
</dbReference>
<reference evidence="3" key="2">
    <citation type="journal article" date="2014" name="PLoS Genet.">
        <title>Signature gene expression reveals novel clues to the molecular mechanisms of dimorphic transition in Penicillium marneffei.</title>
        <authorList>
            <person name="Yang E."/>
            <person name="Wang G."/>
            <person name="Cai J."/>
            <person name="Woo P.C."/>
            <person name="Lau S.K."/>
            <person name="Yuen K.-Y."/>
            <person name="Chow W.-N."/>
            <person name="Lin X."/>
        </authorList>
    </citation>
    <scope>NUCLEOTIDE SEQUENCE</scope>
    <source>
        <strain evidence="3">PM1</strain>
    </source>
</reference>
<dbReference type="SUPFAM" id="SSF53383">
    <property type="entry name" value="PLP-dependent transferases"/>
    <property type="match status" value="1"/>
</dbReference>
<name>A0A093XJQ3_TALMA</name>
<evidence type="ECO:0000313" key="3">
    <source>
        <dbReference type="EMBL" id="KFX45453.1"/>
    </source>
</evidence>
<dbReference type="InterPro" id="IPR004839">
    <property type="entry name" value="Aminotransferase_I/II_large"/>
</dbReference>
<dbReference type="CDD" id="cd00609">
    <property type="entry name" value="AAT_like"/>
    <property type="match status" value="1"/>
</dbReference>
<gene>
    <name evidence="3" type="ORF">GQ26_0230960</name>
</gene>
<dbReference type="EMBL" id="JPOX01000023">
    <property type="protein sequence ID" value="KFX45453.1"/>
    <property type="molecule type" value="Genomic_DNA"/>
</dbReference>
<dbReference type="InterPro" id="IPR015424">
    <property type="entry name" value="PyrdxlP-dep_Trfase"/>
</dbReference>
<accession>A0A093XJQ3</accession>
<proteinExistence type="predicted"/>
<dbReference type="PANTHER" id="PTHR42858">
    <property type="entry name" value="AMINOTRANSFERASE"/>
    <property type="match status" value="1"/>
</dbReference>
<dbReference type="Gene3D" id="3.90.1150.10">
    <property type="entry name" value="Aspartate Aminotransferase, domain 1"/>
    <property type="match status" value="2"/>
</dbReference>